<accession>A0ABW8SS26</accession>
<evidence type="ECO:0000313" key="4">
    <source>
        <dbReference type="Proteomes" id="UP001623660"/>
    </source>
</evidence>
<feature type="transmembrane region" description="Helical" evidence="1">
    <location>
        <begin position="328"/>
        <end position="346"/>
    </location>
</feature>
<feature type="domain" description="Potassium channel" evidence="2">
    <location>
        <begin position="351"/>
        <end position="419"/>
    </location>
</feature>
<protein>
    <submittedName>
        <fullName evidence="3">Pentapeptide repeat-containing protein</fullName>
    </submittedName>
</protein>
<dbReference type="EMBL" id="JBJHZX010000048">
    <property type="protein sequence ID" value="MFL0198136.1"/>
    <property type="molecule type" value="Genomic_DNA"/>
</dbReference>
<gene>
    <name evidence="3" type="ORF">ACJDU8_21590</name>
</gene>
<dbReference type="Gene3D" id="1.10.287.70">
    <property type="match status" value="1"/>
</dbReference>
<keyword evidence="1" id="KW-0472">Membrane</keyword>
<sequence>MKYDVKICEDKSILNEVVLLNAKGTIDGKRTIRYNSSTEIKFLNDDGSAITTKEYGYIIADEIIEKIKYGEEIILNECYVSDLVLDCMNIINLFLGEGAFFDCTTSFNKTSFFRYAYFDYATFSEEVDFGRGEFHSKAYFDEAKFLGEAYFDGAKFRREVCFYMAEFNKEADFSYAKFSGETDFSKVRFSRETSFAFATFSEKTLDLGGVEFNSLCLTNTKNLGQIFLDWKGNNIKEAIYNYAKEHKLYHHTVAKQFLMLKENFNRIGQYDDEDAAYVEYRRCEAKSEFSNENGRDKGFKRICKRIVYPFRWFVFDYIGSYATAPLRIFRTLCLSILSFGVIYFLGGIYSSKFEFGNGPIAKCLERFIVAIYFSAITSFTVGYGDISPQSCFIAVVAVIESFIGVFLMSYFTVAFARKILR</sequence>
<name>A0ABW8SS26_9CLOT</name>
<reference evidence="3 4" key="1">
    <citation type="submission" date="2024-11" db="EMBL/GenBank/DDBJ databases">
        <authorList>
            <person name="Heng Y.C."/>
            <person name="Lim A.C.H."/>
            <person name="Lee J.K.Y."/>
            <person name="Kittelmann S."/>
        </authorList>
    </citation>
    <scope>NUCLEOTIDE SEQUENCE [LARGE SCALE GENOMIC DNA]</scope>
    <source>
        <strain evidence="3 4">WILCCON 0269</strain>
    </source>
</reference>
<dbReference type="Gene3D" id="2.160.20.80">
    <property type="entry name" value="E3 ubiquitin-protein ligase SopA"/>
    <property type="match status" value="1"/>
</dbReference>
<dbReference type="InterPro" id="IPR001646">
    <property type="entry name" value="5peptide_repeat"/>
</dbReference>
<evidence type="ECO:0000313" key="3">
    <source>
        <dbReference type="EMBL" id="MFL0198136.1"/>
    </source>
</evidence>
<dbReference type="Proteomes" id="UP001623660">
    <property type="component" value="Unassembled WGS sequence"/>
</dbReference>
<comment type="caution">
    <text evidence="3">The sequence shown here is derived from an EMBL/GenBank/DDBJ whole genome shotgun (WGS) entry which is preliminary data.</text>
</comment>
<dbReference type="InterPro" id="IPR013099">
    <property type="entry name" value="K_chnl_dom"/>
</dbReference>
<proteinExistence type="predicted"/>
<keyword evidence="4" id="KW-1185">Reference proteome</keyword>
<organism evidence="3 4">
    <name type="scientific">Candidatus Clostridium eludens</name>
    <dbReference type="NCBI Taxonomy" id="3381663"/>
    <lineage>
        <taxon>Bacteria</taxon>
        <taxon>Bacillati</taxon>
        <taxon>Bacillota</taxon>
        <taxon>Clostridia</taxon>
        <taxon>Eubacteriales</taxon>
        <taxon>Clostridiaceae</taxon>
        <taxon>Clostridium</taxon>
    </lineage>
</organism>
<dbReference type="SUPFAM" id="SSF81324">
    <property type="entry name" value="Voltage-gated potassium channels"/>
    <property type="match status" value="1"/>
</dbReference>
<dbReference type="Pfam" id="PF07885">
    <property type="entry name" value="Ion_trans_2"/>
    <property type="match status" value="1"/>
</dbReference>
<feature type="transmembrane region" description="Helical" evidence="1">
    <location>
        <begin position="367"/>
        <end position="386"/>
    </location>
</feature>
<evidence type="ECO:0000259" key="2">
    <source>
        <dbReference type="Pfam" id="PF07885"/>
    </source>
</evidence>
<feature type="transmembrane region" description="Helical" evidence="1">
    <location>
        <begin position="392"/>
        <end position="416"/>
    </location>
</feature>
<evidence type="ECO:0000256" key="1">
    <source>
        <dbReference type="SAM" id="Phobius"/>
    </source>
</evidence>
<keyword evidence="1" id="KW-1133">Transmembrane helix</keyword>
<dbReference type="Pfam" id="PF13576">
    <property type="entry name" value="Pentapeptide_3"/>
    <property type="match status" value="1"/>
</dbReference>
<dbReference type="RefSeq" id="WP_406794244.1">
    <property type="nucleotide sequence ID" value="NZ_JBJHZX010000048.1"/>
</dbReference>
<keyword evidence="1" id="KW-0812">Transmembrane</keyword>